<dbReference type="InterPro" id="IPR055767">
    <property type="entry name" value="DUF7343"/>
</dbReference>
<feature type="domain" description="DUF7343" evidence="2">
    <location>
        <begin position="312"/>
        <end position="372"/>
    </location>
</feature>
<dbReference type="EMBL" id="WOYG01000001">
    <property type="protein sequence ID" value="NLV10787.1"/>
    <property type="molecule type" value="Genomic_DNA"/>
</dbReference>
<name>A0A847UEX7_9EURY</name>
<evidence type="ECO:0000313" key="5">
    <source>
        <dbReference type="Proteomes" id="UP000608662"/>
    </source>
</evidence>
<dbReference type="SUPFAM" id="SSF46785">
    <property type="entry name" value="Winged helix' DNA-binding domain"/>
    <property type="match status" value="1"/>
</dbReference>
<evidence type="ECO:0008006" key="6">
    <source>
        <dbReference type="Google" id="ProtNLM"/>
    </source>
</evidence>
<evidence type="ECO:0000259" key="3">
    <source>
        <dbReference type="Pfam" id="PF24036"/>
    </source>
</evidence>
<sequence length="388" mass="41861">MHRQVLLGCLLVAALVSGAAVTTAQETRSSGLLVQPDGFDQTTFEITVTENGSARWSIQHHRRLANDSEKRQFRDFAERFESEETDLYRNFVSRSETLTAIGRNATGRPMAATSFDRDAYTNVTASFDDRGTIALAFTWTHFARTDGERVVVGDVFGENFYIGPDQSIVFVTGEGLQFATVDPAPTSQTQPDSLTQSQSVTWEGEQQFAQQRPYLELEPRSAATTAAGGSGAEDDTQSPQTTAPLPSGTDNPMVWIVGAVILVLGVGSAIAYRNGSVSLPGDTASTASDTDTTSETAASATDSQTPIPDEELLSDSDRVVKLLESNGGRMKQVNIVEETDWSKSKVSMLLSDMEEDGEISKLRVGRENIISLAGHEPDAAGSPFDDEE</sequence>
<feature type="compositionally biased region" description="Low complexity" evidence="1">
    <location>
        <begin position="282"/>
        <end position="303"/>
    </location>
</feature>
<dbReference type="InterPro" id="IPR036390">
    <property type="entry name" value="WH_DNA-bd_sf"/>
</dbReference>
<dbReference type="RefSeq" id="WP_170094443.1">
    <property type="nucleotide sequence ID" value="NZ_WOYG01000001.1"/>
</dbReference>
<feature type="region of interest" description="Disordered" evidence="1">
    <location>
        <begin position="221"/>
        <end position="249"/>
    </location>
</feature>
<feature type="compositionally biased region" description="Polar residues" evidence="1">
    <location>
        <begin position="185"/>
        <end position="201"/>
    </location>
</feature>
<comment type="caution">
    <text evidence="4">The sequence shown here is derived from an EMBL/GenBank/DDBJ whole genome shotgun (WGS) entry which is preliminary data.</text>
</comment>
<gene>
    <name evidence="4" type="ORF">GOC74_12720</name>
</gene>
<feature type="compositionally biased region" description="Polar residues" evidence="1">
    <location>
        <begin position="237"/>
        <end position="249"/>
    </location>
</feature>
<dbReference type="AlphaFoldDB" id="A0A847UEX7"/>
<feature type="region of interest" description="Disordered" evidence="1">
    <location>
        <begin position="182"/>
        <end position="208"/>
    </location>
</feature>
<evidence type="ECO:0000313" key="4">
    <source>
        <dbReference type="EMBL" id="NLV10787.1"/>
    </source>
</evidence>
<dbReference type="Proteomes" id="UP000608662">
    <property type="component" value="Unassembled WGS sequence"/>
</dbReference>
<dbReference type="Pfam" id="PF24036">
    <property type="entry name" value="DUF7345"/>
    <property type="match status" value="1"/>
</dbReference>
<dbReference type="InterPro" id="IPR055769">
    <property type="entry name" value="DUF7345"/>
</dbReference>
<protein>
    <recommendedName>
        <fullName evidence="6">HTH iclR-type domain-containing protein</fullName>
    </recommendedName>
</protein>
<dbReference type="OrthoDB" id="284722at2157"/>
<proteinExistence type="predicted"/>
<reference evidence="4" key="1">
    <citation type="submission" date="2019-12" db="EMBL/GenBank/DDBJ databases">
        <title>Whole-genome sequence of Halomicrobium mukohataei pws1.</title>
        <authorList>
            <person name="Verma D.K."/>
            <person name="Gopal K."/>
            <person name="Prasad E.S."/>
        </authorList>
    </citation>
    <scope>NUCLEOTIDE SEQUENCE</scope>
    <source>
        <strain evidence="4">Pws1</strain>
    </source>
</reference>
<dbReference type="Pfam" id="PF24034">
    <property type="entry name" value="DUF7343"/>
    <property type="match status" value="1"/>
</dbReference>
<feature type="domain" description="DUF7345" evidence="3">
    <location>
        <begin position="45"/>
        <end position="172"/>
    </location>
</feature>
<feature type="region of interest" description="Disordered" evidence="1">
    <location>
        <begin position="275"/>
        <end position="310"/>
    </location>
</feature>
<evidence type="ECO:0000259" key="2">
    <source>
        <dbReference type="Pfam" id="PF24034"/>
    </source>
</evidence>
<organism evidence="4 5">
    <name type="scientific">Halomicrobium mukohataei</name>
    <dbReference type="NCBI Taxonomy" id="57705"/>
    <lineage>
        <taxon>Archaea</taxon>
        <taxon>Methanobacteriati</taxon>
        <taxon>Methanobacteriota</taxon>
        <taxon>Stenosarchaea group</taxon>
        <taxon>Halobacteria</taxon>
        <taxon>Halobacteriales</taxon>
        <taxon>Haloarculaceae</taxon>
        <taxon>Halomicrobium</taxon>
    </lineage>
</organism>
<evidence type="ECO:0000256" key="1">
    <source>
        <dbReference type="SAM" id="MobiDB-lite"/>
    </source>
</evidence>
<accession>A0A847UEX7</accession>